<dbReference type="FunFam" id="1.10.1320.10:FF:000001">
    <property type="entry name" value="DNA-directed RNA polymerase"/>
    <property type="match status" value="1"/>
</dbReference>
<dbReference type="Pfam" id="PF00940">
    <property type="entry name" value="RNA_pol"/>
    <property type="match status" value="1"/>
</dbReference>
<reference evidence="13 14" key="1">
    <citation type="submission" date="2022-03" db="EMBL/GenBank/DDBJ databases">
        <authorList>
            <person name="Nunn A."/>
            <person name="Chopra R."/>
            <person name="Nunn A."/>
            <person name="Contreras Garrido A."/>
        </authorList>
    </citation>
    <scope>NUCLEOTIDE SEQUENCE [LARGE SCALE GENOMIC DNA]</scope>
</reference>
<keyword evidence="14" id="KW-1185">Reference proteome</keyword>
<protein>
    <recommendedName>
        <fullName evidence="2 9">DNA-directed RNA polymerase</fullName>
        <ecNumber evidence="2 9">2.7.7.6</ecNumber>
    </recommendedName>
</protein>
<dbReference type="Gene3D" id="1.10.287.280">
    <property type="match status" value="1"/>
</dbReference>
<keyword evidence="3 9" id="KW-0240">DNA-directed RNA polymerase</keyword>
<evidence type="ECO:0000256" key="8">
    <source>
        <dbReference type="ARBA" id="ARBA00048552"/>
    </source>
</evidence>
<dbReference type="AlphaFoldDB" id="A0AAU9SLY6"/>
<dbReference type="SMART" id="SM01311">
    <property type="entry name" value="RPOL_N"/>
    <property type="match status" value="1"/>
</dbReference>
<gene>
    <name evidence="13" type="ORF">TAV2_LOCUS17276</name>
</gene>
<dbReference type="Pfam" id="PF14700">
    <property type="entry name" value="RPOL_N"/>
    <property type="match status" value="1"/>
</dbReference>
<evidence type="ECO:0000256" key="10">
    <source>
        <dbReference type="SAM" id="Coils"/>
    </source>
</evidence>
<feature type="compositionally biased region" description="Acidic residues" evidence="11">
    <location>
        <begin position="278"/>
        <end position="288"/>
    </location>
</feature>
<dbReference type="PANTHER" id="PTHR10102">
    <property type="entry name" value="DNA-DIRECTED RNA POLYMERASE, MITOCHONDRIAL"/>
    <property type="match status" value="1"/>
</dbReference>
<keyword evidence="6" id="KW-0809">Transit peptide</keyword>
<keyword evidence="10" id="KW-0175">Coiled coil</keyword>
<accession>A0AAU9SLY6</accession>
<dbReference type="PANTHER" id="PTHR10102:SF25">
    <property type="entry name" value="DNA-DIRECTED RNA POLYMERASE 1, MITOCHONDRIAL"/>
    <property type="match status" value="1"/>
</dbReference>
<dbReference type="Proteomes" id="UP000836841">
    <property type="component" value="Chromosome 5"/>
</dbReference>
<dbReference type="Gene3D" id="1.10.1320.10">
    <property type="entry name" value="DNA-directed RNA polymerase, N-terminal domain"/>
    <property type="match status" value="1"/>
</dbReference>
<evidence type="ECO:0000259" key="12">
    <source>
        <dbReference type="SMART" id="SM01311"/>
    </source>
</evidence>
<dbReference type="GO" id="GO:0003677">
    <property type="term" value="F:DNA binding"/>
    <property type="evidence" value="ECO:0007669"/>
    <property type="project" value="InterPro"/>
</dbReference>
<dbReference type="SUPFAM" id="SSF56672">
    <property type="entry name" value="DNA/RNA polymerases"/>
    <property type="match status" value="1"/>
</dbReference>
<feature type="region of interest" description="Disordered" evidence="11">
    <location>
        <begin position="263"/>
        <end position="289"/>
    </location>
</feature>
<comment type="function">
    <text evidence="9">DNA-dependent RNA polymerase catalyzes the transcription of DNA into RNA using the four ribonucleoside triphosphates as substrates.</text>
</comment>
<keyword evidence="7 9" id="KW-0804">Transcription</keyword>
<comment type="catalytic activity">
    <reaction evidence="8 9">
        <text>RNA(n) + a ribonucleoside 5'-triphosphate = RNA(n+1) + diphosphate</text>
        <dbReference type="Rhea" id="RHEA:21248"/>
        <dbReference type="Rhea" id="RHEA-COMP:14527"/>
        <dbReference type="Rhea" id="RHEA-COMP:17342"/>
        <dbReference type="ChEBI" id="CHEBI:33019"/>
        <dbReference type="ChEBI" id="CHEBI:61557"/>
        <dbReference type="ChEBI" id="CHEBI:140395"/>
        <dbReference type="EC" id="2.7.7.6"/>
    </reaction>
</comment>
<dbReference type="InterPro" id="IPR046950">
    <property type="entry name" value="DNA-dir_Rpol_C_phage-type"/>
</dbReference>
<dbReference type="PROSITE" id="PS00489">
    <property type="entry name" value="RNA_POL_PHAGE_2"/>
    <property type="match status" value="1"/>
</dbReference>
<dbReference type="Gene3D" id="1.10.150.20">
    <property type="entry name" value="5' to 3' exonuclease, C-terminal subdomain"/>
    <property type="match status" value="1"/>
</dbReference>
<feature type="domain" description="DNA-directed RNA polymerase N-terminal" evidence="12">
    <location>
        <begin position="138"/>
        <end position="468"/>
    </location>
</feature>
<feature type="coiled-coil region" evidence="10">
    <location>
        <begin position="93"/>
        <end position="120"/>
    </location>
</feature>
<dbReference type="EMBL" id="OU466861">
    <property type="protein sequence ID" value="CAH2066282.1"/>
    <property type="molecule type" value="Genomic_DNA"/>
</dbReference>
<evidence type="ECO:0000256" key="9">
    <source>
        <dbReference type="RuleBase" id="RU003805"/>
    </source>
</evidence>
<evidence type="ECO:0000313" key="13">
    <source>
        <dbReference type="EMBL" id="CAH2066282.1"/>
    </source>
</evidence>
<dbReference type="Gene3D" id="1.10.287.260">
    <property type="match status" value="1"/>
</dbReference>
<dbReference type="GO" id="GO:0003899">
    <property type="term" value="F:DNA-directed RNA polymerase activity"/>
    <property type="evidence" value="ECO:0007669"/>
    <property type="project" value="UniProtKB-EC"/>
</dbReference>
<keyword evidence="5 9" id="KW-0548">Nucleotidyltransferase</keyword>
<evidence type="ECO:0000256" key="2">
    <source>
        <dbReference type="ARBA" id="ARBA00012418"/>
    </source>
</evidence>
<dbReference type="GO" id="GO:0034245">
    <property type="term" value="C:mitochondrial DNA-directed RNA polymerase complex"/>
    <property type="evidence" value="ECO:0007669"/>
    <property type="project" value="TreeGrafter"/>
</dbReference>
<dbReference type="PROSITE" id="PS00900">
    <property type="entry name" value="RNA_POL_PHAGE_1"/>
    <property type="match status" value="1"/>
</dbReference>
<organism evidence="13 14">
    <name type="scientific">Thlaspi arvense</name>
    <name type="common">Field penny-cress</name>
    <dbReference type="NCBI Taxonomy" id="13288"/>
    <lineage>
        <taxon>Eukaryota</taxon>
        <taxon>Viridiplantae</taxon>
        <taxon>Streptophyta</taxon>
        <taxon>Embryophyta</taxon>
        <taxon>Tracheophyta</taxon>
        <taxon>Spermatophyta</taxon>
        <taxon>Magnoliopsida</taxon>
        <taxon>eudicotyledons</taxon>
        <taxon>Gunneridae</taxon>
        <taxon>Pentapetalae</taxon>
        <taxon>rosids</taxon>
        <taxon>malvids</taxon>
        <taxon>Brassicales</taxon>
        <taxon>Brassicaceae</taxon>
        <taxon>Thlaspideae</taxon>
        <taxon>Thlaspi</taxon>
    </lineage>
</organism>
<comment type="similarity">
    <text evidence="1 9">Belongs to the phage and mitochondrial RNA polymerase family.</text>
</comment>
<name>A0AAU9SLY6_THLAR</name>
<dbReference type="EC" id="2.7.7.6" evidence="2 9"/>
<evidence type="ECO:0000313" key="14">
    <source>
        <dbReference type="Proteomes" id="UP000836841"/>
    </source>
</evidence>
<keyword evidence="4 9" id="KW-0808">Transferase</keyword>
<sequence>MWRNILGRAAFRKIKFFSESSSGNHFPGNRIRGILSTVDLGGVRKGLAINPIDDLGRLSSVLHGQQHFSLRGFATAAEAIDSTEPEDDSSSGSDEVNELMMEMEKETERIRKKARLAARQPTKVVSGMGAQKYYSLKQRQVKLETEEWEKAAKECREILEDMCEQKLAPNLPYVKSLFLGWFEPLRNAIQADLDTFKIKKGKIPYAPYMEQLPADMMAVITMHKMMGLLMTNAEGVGTVKVVNAATQIGEAIEQEARINSFLQKTKKRKSATDKTTGDEPEAVDDDVSGEAVTKETEKLRKQINTLMKKNKVRQIRGIVKAHDSFKPWGQEAQVKVGARLIQLLMENAYIQTPAEQFDDGPPEIRPAFKQSLKNVTLENTKSSRRYGCIECDPLIRKGLDKSARHMVIPYLPMLIPPLNWTGYDQGAHFFLPSYIMRTHGAKQQRVVIKRTPKEQLEPVFKALDTLGNTKWRINKKVLSLVDRIWANGGRLGDLVDREDVPVPEEPDSEDPEVRKQWKWKFKDANKENSERHSQRCDVELKLEVARKMKDEEGFYYPHNVDFRGRAYPMHPYLNHLGSDLCRGILEFCEGKPLGESGLRWLKIHVANLYAGGVDKFAYEGRVAFTESHLEDIFDSSDRPLEGKRWWLNAEDPFQCLAACINLTEALRSPFPEAAISHIPIHQDGSCNGLQHYAALGRDQLGAAAVNLVTGEKPADVYAEIAARVLEIMRRDAHEDPTTFPNATYAKLMIDQVDRKLVKQTVMTSVYGVTYSGARDQMKKRLKERGAFADDSQTFHAACYAARITLNALEEMFEAARAIKTWFGECAKIIAAENKAVCWTTPLGLPVVQPYRMPGRHLVKTTLQVLTLARETEKVQARKQVTAFSPNFIHSLDGSHMMMTAVACNRAGLSFAGVHDSFWTHASDVEIMNKILREKFVELYEKPILENLLESFQKSFPGLSFPPLPERGDFDLREVLRSTYFFN</sequence>
<dbReference type="FunFam" id="1.10.287.260:FF:000001">
    <property type="entry name" value="DNA-directed RNA polymerase"/>
    <property type="match status" value="1"/>
</dbReference>
<dbReference type="InterPro" id="IPR002092">
    <property type="entry name" value="DNA-dir_Rpol_phage-type"/>
</dbReference>
<dbReference type="GO" id="GO:0006390">
    <property type="term" value="P:mitochondrial transcription"/>
    <property type="evidence" value="ECO:0007669"/>
    <property type="project" value="TreeGrafter"/>
</dbReference>
<dbReference type="FunFam" id="1.10.287.280:FF:000001">
    <property type="entry name" value="DNA-directed RNA polymerase"/>
    <property type="match status" value="1"/>
</dbReference>
<evidence type="ECO:0000256" key="1">
    <source>
        <dbReference type="ARBA" id="ARBA00009493"/>
    </source>
</evidence>
<evidence type="ECO:0000256" key="11">
    <source>
        <dbReference type="SAM" id="MobiDB-lite"/>
    </source>
</evidence>
<evidence type="ECO:0000256" key="5">
    <source>
        <dbReference type="ARBA" id="ARBA00022695"/>
    </source>
</evidence>
<dbReference type="InterPro" id="IPR024075">
    <property type="entry name" value="DNA-dir_RNA_pol_helix_hairp_sf"/>
</dbReference>
<dbReference type="InterPro" id="IPR029262">
    <property type="entry name" value="RPOL_N"/>
</dbReference>
<evidence type="ECO:0000256" key="6">
    <source>
        <dbReference type="ARBA" id="ARBA00022946"/>
    </source>
</evidence>
<evidence type="ECO:0000256" key="3">
    <source>
        <dbReference type="ARBA" id="ARBA00022478"/>
    </source>
</evidence>
<evidence type="ECO:0000256" key="4">
    <source>
        <dbReference type="ARBA" id="ARBA00022679"/>
    </source>
</evidence>
<dbReference type="InterPro" id="IPR037159">
    <property type="entry name" value="RNA_POL_N_sf"/>
</dbReference>
<evidence type="ECO:0000256" key="7">
    <source>
        <dbReference type="ARBA" id="ARBA00023163"/>
    </source>
</evidence>
<proteinExistence type="inferred from homology"/>
<dbReference type="FunFam" id="1.10.150.20:FF:000027">
    <property type="entry name" value="DNA-directed RNA polymerase"/>
    <property type="match status" value="1"/>
</dbReference>
<dbReference type="InterPro" id="IPR043502">
    <property type="entry name" value="DNA/RNA_pol_sf"/>
</dbReference>